<dbReference type="STRING" id="283909.R7UTQ5"/>
<reference evidence="8" key="3">
    <citation type="submission" date="2015-06" db="UniProtKB">
        <authorList>
            <consortium name="EnsemblMetazoa"/>
        </authorList>
    </citation>
    <scope>IDENTIFICATION</scope>
</reference>
<proteinExistence type="predicted"/>
<dbReference type="InterPro" id="IPR004841">
    <property type="entry name" value="AA-permease/SLC12A_dom"/>
</dbReference>
<keyword evidence="3 5" id="KW-1133">Transmembrane helix</keyword>
<feature type="non-terminal residue" evidence="7">
    <location>
        <position position="238"/>
    </location>
</feature>
<accession>R7UTQ5</accession>
<dbReference type="EMBL" id="KB300416">
    <property type="protein sequence ID" value="ELU06781.1"/>
    <property type="molecule type" value="Genomic_DNA"/>
</dbReference>
<name>R7UTQ5_CAPTE</name>
<dbReference type="AlphaFoldDB" id="R7UTQ5"/>
<sequence length="238" mass="26017">MAESVAAESRFAVKRVLGLRSILAINIGLIIGSGIFITPAAVLQQAGSPALSLLMWLLPAGLSLLVGLCFLELFSAMPVSGGEYKYFFELYGPLVGFLSAWTFNLQLFTVYRAILSLTITRCLVAFFFLLKILCLTVIIVIGCVRIAQGHTENLEIGFEGSTYSSGVMAVSVQVGIFIYIGWNDIFNVIEEVEKAKRNVPLGMFLSLLIVACLYLLTNVAYFTVLSPEELLNVHMVVT</sequence>
<dbReference type="GO" id="GO:0015179">
    <property type="term" value="F:L-amino acid transmembrane transporter activity"/>
    <property type="evidence" value="ECO:0007669"/>
    <property type="project" value="TreeGrafter"/>
</dbReference>
<feature type="transmembrane region" description="Helical" evidence="5">
    <location>
        <begin position="90"/>
        <end position="111"/>
    </location>
</feature>
<feature type="transmembrane region" description="Helical" evidence="5">
    <location>
        <begin position="167"/>
        <end position="189"/>
    </location>
</feature>
<reference evidence="9" key="1">
    <citation type="submission" date="2012-12" db="EMBL/GenBank/DDBJ databases">
        <authorList>
            <person name="Hellsten U."/>
            <person name="Grimwood J."/>
            <person name="Chapman J.A."/>
            <person name="Shapiro H."/>
            <person name="Aerts A."/>
            <person name="Otillar R.P."/>
            <person name="Terry A.Y."/>
            <person name="Boore J.L."/>
            <person name="Simakov O."/>
            <person name="Marletaz F."/>
            <person name="Cho S.-J."/>
            <person name="Edsinger-Gonzales E."/>
            <person name="Havlak P."/>
            <person name="Kuo D.-H."/>
            <person name="Larsson T."/>
            <person name="Lv J."/>
            <person name="Arendt D."/>
            <person name="Savage R."/>
            <person name="Osoegawa K."/>
            <person name="de Jong P."/>
            <person name="Lindberg D.R."/>
            <person name="Seaver E.C."/>
            <person name="Weisblat D.A."/>
            <person name="Putnam N.H."/>
            <person name="Grigoriev I.V."/>
            <person name="Rokhsar D.S."/>
        </authorList>
    </citation>
    <scope>NUCLEOTIDE SEQUENCE</scope>
    <source>
        <strain evidence="9">I ESC-2004</strain>
    </source>
</reference>
<protein>
    <recommendedName>
        <fullName evidence="6">Amino acid permease/ SLC12A domain-containing protein</fullName>
    </recommendedName>
</protein>
<evidence type="ECO:0000256" key="3">
    <source>
        <dbReference type="ARBA" id="ARBA00022989"/>
    </source>
</evidence>
<comment type="subcellular location">
    <subcellularLocation>
        <location evidence="1">Membrane</location>
        <topology evidence="1">Multi-pass membrane protein</topology>
    </subcellularLocation>
</comment>
<dbReference type="InterPro" id="IPR002293">
    <property type="entry name" value="AA/rel_permease1"/>
</dbReference>
<feature type="transmembrane region" description="Helical" evidence="5">
    <location>
        <begin position="201"/>
        <end position="224"/>
    </location>
</feature>
<evidence type="ECO:0000313" key="9">
    <source>
        <dbReference type="Proteomes" id="UP000014760"/>
    </source>
</evidence>
<dbReference type="Gene3D" id="1.20.1740.10">
    <property type="entry name" value="Amino acid/polyamine transporter I"/>
    <property type="match status" value="1"/>
</dbReference>
<evidence type="ECO:0000256" key="4">
    <source>
        <dbReference type="ARBA" id="ARBA00023136"/>
    </source>
</evidence>
<dbReference type="Pfam" id="PF00324">
    <property type="entry name" value="AA_permease"/>
    <property type="match status" value="1"/>
</dbReference>
<evidence type="ECO:0000256" key="5">
    <source>
        <dbReference type="SAM" id="Phobius"/>
    </source>
</evidence>
<keyword evidence="2 5" id="KW-0812">Transmembrane</keyword>
<feature type="transmembrane region" description="Helical" evidence="5">
    <location>
        <begin position="123"/>
        <end position="147"/>
    </location>
</feature>
<dbReference type="GO" id="GO:0016020">
    <property type="term" value="C:membrane"/>
    <property type="evidence" value="ECO:0007669"/>
    <property type="project" value="UniProtKB-SubCell"/>
</dbReference>
<keyword evidence="4 5" id="KW-0472">Membrane</keyword>
<gene>
    <name evidence="7" type="ORF">CAPTEDRAFT_215946</name>
</gene>
<feature type="transmembrane region" description="Helical" evidence="5">
    <location>
        <begin position="55"/>
        <end position="78"/>
    </location>
</feature>
<dbReference type="InterPro" id="IPR050598">
    <property type="entry name" value="AminoAcid_Transporter"/>
</dbReference>
<evidence type="ECO:0000256" key="1">
    <source>
        <dbReference type="ARBA" id="ARBA00004141"/>
    </source>
</evidence>
<evidence type="ECO:0000313" key="7">
    <source>
        <dbReference type="EMBL" id="ELU06781.1"/>
    </source>
</evidence>
<dbReference type="EnsemblMetazoa" id="CapteT215946">
    <property type="protein sequence ID" value="CapteP215946"/>
    <property type="gene ID" value="CapteG215946"/>
</dbReference>
<organism evidence="7">
    <name type="scientific">Capitella teleta</name>
    <name type="common">Polychaete worm</name>
    <dbReference type="NCBI Taxonomy" id="283909"/>
    <lineage>
        <taxon>Eukaryota</taxon>
        <taxon>Metazoa</taxon>
        <taxon>Spiralia</taxon>
        <taxon>Lophotrochozoa</taxon>
        <taxon>Annelida</taxon>
        <taxon>Polychaeta</taxon>
        <taxon>Sedentaria</taxon>
        <taxon>Scolecida</taxon>
        <taxon>Capitellidae</taxon>
        <taxon>Capitella</taxon>
    </lineage>
</organism>
<dbReference type="OrthoDB" id="5982228at2759"/>
<evidence type="ECO:0000259" key="6">
    <source>
        <dbReference type="Pfam" id="PF00324"/>
    </source>
</evidence>
<reference evidence="7 9" key="2">
    <citation type="journal article" date="2013" name="Nature">
        <title>Insights into bilaterian evolution from three spiralian genomes.</title>
        <authorList>
            <person name="Simakov O."/>
            <person name="Marletaz F."/>
            <person name="Cho S.J."/>
            <person name="Edsinger-Gonzales E."/>
            <person name="Havlak P."/>
            <person name="Hellsten U."/>
            <person name="Kuo D.H."/>
            <person name="Larsson T."/>
            <person name="Lv J."/>
            <person name="Arendt D."/>
            <person name="Savage R."/>
            <person name="Osoegawa K."/>
            <person name="de Jong P."/>
            <person name="Grimwood J."/>
            <person name="Chapman J.A."/>
            <person name="Shapiro H."/>
            <person name="Aerts A."/>
            <person name="Otillar R.P."/>
            <person name="Terry A.Y."/>
            <person name="Boore J.L."/>
            <person name="Grigoriev I.V."/>
            <person name="Lindberg D.R."/>
            <person name="Seaver E.C."/>
            <person name="Weisblat D.A."/>
            <person name="Putnam N.H."/>
            <person name="Rokhsar D.S."/>
        </authorList>
    </citation>
    <scope>NUCLEOTIDE SEQUENCE</scope>
    <source>
        <strain evidence="7 9">I ESC-2004</strain>
    </source>
</reference>
<evidence type="ECO:0000313" key="8">
    <source>
        <dbReference type="EnsemblMetazoa" id="CapteP215946"/>
    </source>
</evidence>
<dbReference type="OMA" id="FYPGCFA"/>
<feature type="transmembrane region" description="Helical" evidence="5">
    <location>
        <begin position="22"/>
        <end position="43"/>
    </location>
</feature>
<dbReference type="PANTHER" id="PTHR11785">
    <property type="entry name" value="AMINO ACID TRANSPORTER"/>
    <property type="match status" value="1"/>
</dbReference>
<feature type="domain" description="Amino acid permease/ SLC12A" evidence="6">
    <location>
        <begin position="22"/>
        <end position="113"/>
    </location>
</feature>
<evidence type="ECO:0000256" key="2">
    <source>
        <dbReference type="ARBA" id="ARBA00022692"/>
    </source>
</evidence>
<keyword evidence="9" id="KW-1185">Reference proteome</keyword>
<dbReference type="Proteomes" id="UP000014760">
    <property type="component" value="Unassembled WGS sequence"/>
</dbReference>
<dbReference type="EMBL" id="AMQN01043388">
    <property type="status" value="NOT_ANNOTATED_CDS"/>
    <property type="molecule type" value="Genomic_DNA"/>
</dbReference>
<dbReference type="HOGENOM" id="CLU_007946_3_1_1"/>
<dbReference type="PANTHER" id="PTHR11785:SF375">
    <property type="entry name" value="AMINO ACID TRANSPORTER"/>
    <property type="match status" value="1"/>
</dbReference>
<dbReference type="Pfam" id="PF13520">
    <property type="entry name" value="AA_permease_2"/>
    <property type="match status" value="1"/>
</dbReference>